<evidence type="ECO:0000256" key="1">
    <source>
        <dbReference type="ARBA" id="ARBA00005254"/>
    </source>
</evidence>
<dbReference type="Pfam" id="PF00378">
    <property type="entry name" value="ECH_1"/>
    <property type="match status" value="1"/>
</dbReference>
<dbReference type="Proteomes" id="UP001501094">
    <property type="component" value="Unassembled WGS sequence"/>
</dbReference>
<dbReference type="NCBIfam" id="NF005699">
    <property type="entry name" value="PRK07509.1"/>
    <property type="match status" value="1"/>
</dbReference>
<name>A0ABN2N597_9MICO</name>
<protein>
    <submittedName>
        <fullName evidence="3">Crotonase/enoyl-CoA hydratase family protein</fullName>
    </submittedName>
</protein>
<comment type="similarity">
    <text evidence="1 2">Belongs to the enoyl-CoA hydratase/isomerase family.</text>
</comment>
<comment type="caution">
    <text evidence="3">The sequence shown here is derived from an EMBL/GenBank/DDBJ whole genome shotgun (WGS) entry which is preliminary data.</text>
</comment>
<dbReference type="PANTHER" id="PTHR43149">
    <property type="entry name" value="ENOYL-COA HYDRATASE"/>
    <property type="match status" value="1"/>
</dbReference>
<organism evidence="3 4">
    <name type="scientific">Myceligenerans crystallogenes</name>
    <dbReference type="NCBI Taxonomy" id="316335"/>
    <lineage>
        <taxon>Bacteria</taxon>
        <taxon>Bacillati</taxon>
        <taxon>Actinomycetota</taxon>
        <taxon>Actinomycetes</taxon>
        <taxon>Micrococcales</taxon>
        <taxon>Promicromonosporaceae</taxon>
        <taxon>Myceligenerans</taxon>
    </lineage>
</organism>
<dbReference type="InterPro" id="IPR018376">
    <property type="entry name" value="Enoyl-CoA_hyd/isom_CS"/>
</dbReference>
<dbReference type="CDD" id="cd06558">
    <property type="entry name" value="crotonase-like"/>
    <property type="match status" value="1"/>
</dbReference>
<dbReference type="InterPro" id="IPR029045">
    <property type="entry name" value="ClpP/crotonase-like_dom_sf"/>
</dbReference>
<proteinExistence type="inferred from homology"/>
<dbReference type="RefSeq" id="WP_344099641.1">
    <property type="nucleotide sequence ID" value="NZ_BAAANL010000001.1"/>
</dbReference>
<reference evidence="3 4" key="1">
    <citation type="journal article" date="2019" name="Int. J. Syst. Evol. Microbiol.">
        <title>The Global Catalogue of Microorganisms (GCM) 10K type strain sequencing project: providing services to taxonomists for standard genome sequencing and annotation.</title>
        <authorList>
            <consortium name="The Broad Institute Genomics Platform"/>
            <consortium name="The Broad Institute Genome Sequencing Center for Infectious Disease"/>
            <person name="Wu L."/>
            <person name="Ma J."/>
        </authorList>
    </citation>
    <scope>NUCLEOTIDE SEQUENCE [LARGE SCALE GENOMIC DNA]</scope>
    <source>
        <strain evidence="3 4">JCM 14326</strain>
    </source>
</reference>
<dbReference type="PROSITE" id="PS00166">
    <property type="entry name" value="ENOYL_COA_HYDRATASE"/>
    <property type="match status" value="1"/>
</dbReference>
<keyword evidence="4" id="KW-1185">Reference proteome</keyword>
<evidence type="ECO:0000313" key="4">
    <source>
        <dbReference type="Proteomes" id="UP001501094"/>
    </source>
</evidence>
<dbReference type="Gene3D" id="3.90.226.10">
    <property type="entry name" value="2-enoyl-CoA Hydratase, Chain A, domain 1"/>
    <property type="match status" value="1"/>
</dbReference>
<evidence type="ECO:0000256" key="2">
    <source>
        <dbReference type="RuleBase" id="RU003707"/>
    </source>
</evidence>
<dbReference type="InterPro" id="IPR045002">
    <property type="entry name" value="Ech1-like"/>
</dbReference>
<accession>A0ABN2N597</accession>
<dbReference type="EMBL" id="BAAANL010000001">
    <property type="protein sequence ID" value="GAA1853366.1"/>
    <property type="molecule type" value="Genomic_DNA"/>
</dbReference>
<sequence length="244" mass="25860">MGHIACEVNDGVARVRLDRPGKLNALSLEMLRDLAVTARRLRREPAVRAVILSGEGRSFCAGLDLKAAAGDPGGVARAFVPTWRGTNLFQEACWAWRRLPVPVVAAVHGHVLGGGLQLALGADLRVTTPDARWCVMEVARGLVPDMAGIQALSELTGLETAKRLTLTAEEFSGTRAVELGLAGTASDDPMGAAEALAATIAQRRPEAVRAAKRLLNGTWPRGPLATFAAERAAQLRLLPGALRR</sequence>
<dbReference type="SUPFAM" id="SSF52096">
    <property type="entry name" value="ClpP/crotonase"/>
    <property type="match status" value="1"/>
</dbReference>
<dbReference type="InterPro" id="IPR001753">
    <property type="entry name" value="Enoyl-CoA_hydra/iso"/>
</dbReference>
<gene>
    <name evidence="3" type="ORF">GCM10009751_07540</name>
</gene>
<evidence type="ECO:0000313" key="3">
    <source>
        <dbReference type="EMBL" id="GAA1853366.1"/>
    </source>
</evidence>
<dbReference type="PANTHER" id="PTHR43149:SF1">
    <property type="entry name" value="DELTA(3,5)-DELTA(2,4)-DIENOYL-COA ISOMERASE, MITOCHONDRIAL"/>
    <property type="match status" value="1"/>
</dbReference>